<dbReference type="GO" id="GO:0016491">
    <property type="term" value="F:oxidoreductase activity"/>
    <property type="evidence" value="ECO:0007669"/>
    <property type="project" value="UniProtKB-KW"/>
</dbReference>
<dbReference type="PANTHER" id="PTHR43157">
    <property type="entry name" value="PHOSPHATIDYLINOSITOL-GLYCAN BIOSYNTHESIS CLASS F PROTEIN-RELATED"/>
    <property type="match status" value="1"/>
</dbReference>
<evidence type="ECO:0000313" key="3">
    <source>
        <dbReference type="Proteomes" id="UP000592181"/>
    </source>
</evidence>
<name>A0A852X8K6_9MICO</name>
<dbReference type="InterPro" id="IPR002347">
    <property type="entry name" value="SDR_fam"/>
</dbReference>
<keyword evidence="1" id="KW-0560">Oxidoreductase</keyword>
<dbReference type="Proteomes" id="UP000592181">
    <property type="component" value="Unassembled WGS sequence"/>
</dbReference>
<gene>
    <name evidence="2" type="ORF">BJY28_002279</name>
</gene>
<comment type="caution">
    <text evidence="2">The sequence shown here is derived from an EMBL/GenBank/DDBJ whole genome shotgun (WGS) entry which is preliminary data.</text>
</comment>
<dbReference type="Pfam" id="PF00106">
    <property type="entry name" value="adh_short"/>
    <property type="match status" value="1"/>
</dbReference>
<keyword evidence="3" id="KW-1185">Reference proteome</keyword>
<reference evidence="2 3" key="1">
    <citation type="submission" date="2020-07" db="EMBL/GenBank/DDBJ databases">
        <title>Sequencing the genomes of 1000 actinobacteria strains.</title>
        <authorList>
            <person name="Klenk H.-P."/>
        </authorList>
    </citation>
    <scope>NUCLEOTIDE SEQUENCE [LARGE SCALE GENOMIC DNA]</scope>
    <source>
        <strain evidence="2 3">DSM 24723</strain>
    </source>
</reference>
<dbReference type="SUPFAM" id="SSF51735">
    <property type="entry name" value="NAD(P)-binding Rossmann-fold domains"/>
    <property type="match status" value="1"/>
</dbReference>
<dbReference type="RefSeq" id="WP_179463118.1">
    <property type="nucleotide sequence ID" value="NZ_JACBZX010000001.1"/>
</dbReference>
<evidence type="ECO:0000313" key="2">
    <source>
        <dbReference type="EMBL" id="NYG37810.1"/>
    </source>
</evidence>
<dbReference type="PRINTS" id="PR00081">
    <property type="entry name" value="GDHRDH"/>
</dbReference>
<proteinExistence type="predicted"/>
<dbReference type="InterPro" id="IPR036291">
    <property type="entry name" value="NAD(P)-bd_dom_sf"/>
</dbReference>
<sequence length="277" mass="30263">MPQDAPTKTIVITGASDGVGAAAARQLTERGHQVVVVGRSPEKTRAVAEPLGVPHHLADFADLAQVRALAAELAEAYPRIDVLANNAGGIMGEREITVDGFEKTFQVNHLAGFLLTRELMPTLTASDASVIQTASQAARFFARFDIDDLQNAQRYSPRIAYGNGKLENILFTRELQRRHGDEGISAVAFHPGVVASNFASETNHVLRLAYRTPIRRLVMITPEDSARRLVALAEGTPGTDWQPGEYYEKTKIARTAAAGHDPEMARRLWERSEELLG</sequence>
<organism evidence="2 3">
    <name type="scientific">Janibacter alkaliphilus</name>
    <dbReference type="NCBI Taxonomy" id="1069963"/>
    <lineage>
        <taxon>Bacteria</taxon>
        <taxon>Bacillati</taxon>
        <taxon>Actinomycetota</taxon>
        <taxon>Actinomycetes</taxon>
        <taxon>Micrococcales</taxon>
        <taxon>Intrasporangiaceae</taxon>
        <taxon>Janibacter</taxon>
    </lineage>
</organism>
<dbReference type="EMBL" id="JACBZX010000001">
    <property type="protein sequence ID" value="NYG37810.1"/>
    <property type="molecule type" value="Genomic_DNA"/>
</dbReference>
<dbReference type="PANTHER" id="PTHR43157:SF31">
    <property type="entry name" value="PHOSPHATIDYLINOSITOL-GLYCAN BIOSYNTHESIS CLASS F PROTEIN"/>
    <property type="match status" value="1"/>
</dbReference>
<protein>
    <submittedName>
        <fullName evidence="2">NAD(P)-dependent dehydrogenase (Short-subunit alcohol dehydrogenase family)</fullName>
    </submittedName>
</protein>
<accession>A0A852X8K6</accession>
<dbReference type="AlphaFoldDB" id="A0A852X8K6"/>
<evidence type="ECO:0000256" key="1">
    <source>
        <dbReference type="ARBA" id="ARBA00023002"/>
    </source>
</evidence>
<dbReference type="Gene3D" id="3.40.50.720">
    <property type="entry name" value="NAD(P)-binding Rossmann-like Domain"/>
    <property type="match status" value="1"/>
</dbReference>